<evidence type="ECO:0000313" key="2">
    <source>
        <dbReference type="Proteomes" id="UP001354931"/>
    </source>
</evidence>
<reference evidence="1 2" key="1">
    <citation type="submission" date="2022-10" db="EMBL/GenBank/DDBJ databases">
        <authorList>
            <person name="Xie J."/>
            <person name="Shen N."/>
        </authorList>
    </citation>
    <scope>NUCLEOTIDE SEQUENCE [LARGE SCALE GENOMIC DNA]</scope>
    <source>
        <strain evidence="1 2">YIM65594</strain>
    </source>
</reference>
<organism evidence="1 2">
    <name type="scientific">Streptomyces endophyticus</name>
    <dbReference type="NCBI Taxonomy" id="714166"/>
    <lineage>
        <taxon>Bacteria</taxon>
        <taxon>Bacillati</taxon>
        <taxon>Actinomycetota</taxon>
        <taxon>Actinomycetes</taxon>
        <taxon>Kitasatosporales</taxon>
        <taxon>Streptomycetaceae</taxon>
        <taxon>Streptomyces</taxon>
    </lineage>
</organism>
<protein>
    <recommendedName>
        <fullName evidence="3">Type A2 lantipeptide</fullName>
    </recommendedName>
</protein>
<sequence length="73" mass="7131">MNSAHQLQTLAISDADLDSVSGGLSPEGSVTIDGKTVGTADLMALAQGTALGAATQAQGALAQPHQVSINGSL</sequence>
<dbReference type="EMBL" id="JAOZYC010000122">
    <property type="protein sequence ID" value="MEB8339554.1"/>
    <property type="molecule type" value="Genomic_DNA"/>
</dbReference>
<evidence type="ECO:0008006" key="3">
    <source>
        <dbReference type="Google" id="ProtNLM"/>
    </source>
</evidence>
<keyword evidence="2" id="KW-1185">Reference proteome</keyword>
<dbReference type="RefSeq" id="WP_326017783.1">
    <property type="nucleotide sequence ID" value="NZ_JAOZYC010000122.1"/>
</dbReference>
<proteinExistence type="predicted"/>
<comment type="caution">
    <text evidence="1">The sequence shown here is derived from an EMBL/GenBank/DDBJ whole genome shotgun (WGS) entry which is preliminary data.</text>
</comment>
<name>A0ABU6F6C4_9ACTN</name>
<evidence type="ECO:0000313" key="1">
    <source>
        <dbReference type="EMBL" id="MEB8339554.1"/>
    </source>
</evidence>
<dbReference type="Proteomes" id="UP001354931">
    <property type="component" value="Unassembled WGS sequence"/>
</dbReference>
<gene>
    <name evidence="1" type="ORF">OKJ99_18855</name>
</gene>
<accession>A0ABU6F6C4</accession>